<protein>
    <submittedName>
        <fullName evidence="2">Uncharacterized protein</fullName>
    </submittedName>
</protein>
<organism evidence="2 3">
    <name type="scientific">Periplaneta americana</name>
    <name type="common">American cockroach</name>
    <name type="synonym">Blatta americana</name>
    <dbReference type="NCBI Taxonomy" id="6978"/>
    <lineage>
        <taxon>Eukaryota</taxon>
        <taxon>Metazoa</taxon>
        <taxon>Ecdysozoa</taxon>
        <taxon>Arthropoda</taxon>
        <taxon>Hexapoda</taxon>
        <taxon>Insecta</taxon>
        <taxon>Pterygota</taxon>
        <taxon>Neoptera</taxon>
        <taxon>Polyneoptera</taxon>
        <taxon>Dictyoptera</taxon>
        <taxon>Blattodea</taxon>
        <taxon>Blattoidea</taxon>
        <taxon>Blattidae</taxon>
        <taxon>Blattinae</taxon>
        <taxon>Periplaneta</taxon>
    </lineage>
</organism>
<dbReference type="EMBL" id="JAJSOF020000025">
    <property type="protein sequence ID" value="KAJ4434619.1"/>
    <property type="molecule type" value="Genomic_DNA"/>
</dbReference>
<feature type="region of interest" description="Disordered" evidence="1">
    <location>
        <begin position="23"/>
        <end position="42"/>
    </location>
</feature>
<keyword evidence="3" id="KW-1185">Reference proteome</keyword>
<dbReference type="Proteomes" id="UP001148838">
    <property type="component" value="Unassembled WGS sequence"/>
</dbReference>
<accession>A0ABQ8SKE1</accession>
<sequence>MVFDEMRPRVRHRLSDIRLTVGESLGKTQPDNQLKRESNTRPSVTPVLQLHNCKEKYFQVSSLEVSRDRGKKILRHHMMKDEWNREKFYPAPGFEPGFSALRAELYPLSHTGFKSRYRREFFSVPLILHHFLAKDREELDVQSQVGHFYLLANVAAPSSFNSAWKSHHRASRKQCSQ</sequence>
<gene>
    <name evidence="2" type="ORF">ANN_23181</name>
</gene>
<comment type="caution">
    <text evidence="2">The sequence shown here is derived from an EMBL/GenBank/DDBJ whole genome shotgun (WGS) entry which is preliminary data.</text>
</comment>
<reference evidence="2 3" key="1">
    <citation type="journal article" date="2022" name="Allergy">
        <title>Genome assembly and annotation of Periplaneta americana reveal a comprehensive cockroach allergen profile.</title>
        <authorList>
            <person name="Wang L."/>
            <person name="Xiong Q."/>
            <person name="Saelim N."/>
            <person name="Wang L."/>
            <person name="Nong W."/>
            <person name="Wan A.T."/>
            <person name="Shi M."/>
            <person name="Liu X."/>
            <person name="Cao Q."/>
            <person name="Hui J.H.L."/>
            <person name="Sookrung N."/>
            <person name="Leung T.F."/>
            <person name="Tungtrongchitr A."/>
            <person name="Tsui S.K.W."/>
        </authorList>
    </citation>
    <scope>NUCLEOTIDE SEQUENCE [LARGE SCALE GENOMIC DNA]</scope>
    <source>
        <strain evidence="2">PWHHKU_190912</strain>
    </source>
</reference>
<evidence type="ECO:0000313" key="3">
    <source>
        <dbReference type="Proteomes" id="UP001148838"/>
    </source>
</evidence>
<evidence type="ECO:0000313" key="2">
    <source>
        <dbReference type="EMBL" id="KAJ4434619.1"/>
    </source>
</evidence>
<evidence type="ECO:0000256" key="1">
    <source>
        <dbReference type="SAM" id="MobiDB-lite"/>
    </source>
</evidence>
<name>A0ABQ8SKE1_PERAM</name>
<proteinExistence type="predicted"/>